<reference evidence="5 6" key="1">
    <citation type="submission" date="2011-08" db="EMBL/GenBank/DDBJ databases">
        <authorList>
            <person name="Weinstock G."/>
            <person name="Sodergren E."/>
            <person name="Clifton S."/>
            <person name="Fulton L."/>
            <person name="Fulton B."/>
            <person name="Courtney L."/>
            <person name="Fronick C."/>
            <person name="Harrison M."/>
            <person name="Strong C."/>
            <person name="Farmer C."/>
            <person name="Delahaunty K."/>
            <person name="Markovic C."/>
            <person name="Hall O."/>
            <person name="Minx P."/>
            <person name="Tomlinson C."/>
            <person name="Mitreva M."/>
            <person name="Hou S."/>
            <person name="Chen J."/>
            <person name="Wollam A."/>
            <person name="Pepin K.H."/>
            <person name="Johnson M."/>
            <person name="Bhonagiri V."/>
            <person name="Zhang X."/>
            <person name="Suruliraj S."/>
            <person name="Warren W."/>
            <person name="Chinwalla A."/>
            <person name="Mardis E.R."/>
            <person name="Wilson R.K."/>
        </authorList>
    </citation>
    <scope>NUCLEOTIDE SEQUENCE [LARGE SCALE GENOMIC DNA]</scope>
    <source>
        <strain evidence="5 6">F0357</strain>
    </source>
</reference>
<dbReference type="RefSeq" id="WP_006790671.1">
    <property type="nucleotide sequence ID" value="NZ_JH417605.1"/>
</dbReference>
<keyword evidence="3" id="KW-0368">Histidine biosynthesis</keyword>
<dbReference type="HOGENOM" id="CLU_044308_2_1_9"/>
<protein>
    <submittedName>
        <fullName evidence="5">Imidazoleglycerol-phosphate dehydratase</fullName>
    </submittedName>
</protein>
<evidence type="ECO:0000256" key="1">
    <source>
        <dbReference type="ARBA" id="ARBA00005047"/>
    </source>
</evidence>
<dbReference type="InterPro" id="IPR020565">
    <property type="entry name" value="ImidazoleglycerP_deHydtase_CS"/>
</dbReference>
<evidence type="ECO:0000313" key="5">
    <source>
        <dbReference type="EMBL" id="EHM38768.1"/>
    </source>
</evidence>
<dbReference type="AlphaFoldDB" id="G9YJ60"/>
<dbReference type="InterPro" id="IPR000807">
    <property type="entry name" value="ImidazoleglycerolP_deHydtase"/>
</dbReference>
<dbReference type="PATRIC" id="fig|861450.3.peg.1574"/>
<dbReference type="PROSITE" id="PS00954">
    <property type="entry name" value="IGP_DEHYDRATASE_1"/>
    <property type="match status" value="1"/>
</dbReference>
<dbReference type="GO" id="GO:0000105">
    <property type="term" value="P:L-histidine biosynthetic process"/>
    <property type="evidence" value="ECO:0007669"/>
    <property type="project" value="UniProtKB-UniPathway"/>
</dbReference>
<keyword evidence="2" id="KW-0028">Amino-acid biosynthesis</keyword>
<sequence>MRSATIERKTGETQILLSLNVDGTGIFSGSSGIGFFDHMLQLFSRHGSFDLAVSVDGDLAVDTHHTLEDLAIVLGDALTEALGNRAGIRRYGMFYCPMDEALTRVVIDLSGRPYLVCDVTVRAERIGDFENGNAVRFSLCVCRSRRHEPAYSQSLRQ</sequence>
<gene>
    <name evidence="5" type="ORF">HMPREF0080_01704</name>
</gene>
<dbReference type="UniPathway" id="UPA00031">
    <property type="reaction ID" value="UER00011"/>
</dbReference>
<evidence type="ECO:0000256" key="2">
    <source>
        <dbReference type="ARBA" id="ARBA00022605"/>
    </source>
</evidence>
<name>G9YJ60_9FIRM</name>
<keyword evidence="6" id="KW-1185">Reference proteome</keyword>
<dbReference type="FunFam" id="3.30.230.40:FF:000003">
    <property type="entry name" value="Imidazoleglycerol-phosphate dehydratase HisB"/>
    <property type="match status" value="1"/>
</dbReference>
<dbReference type="GO" id="GO:0004424">
    <property type="term" value="F:imidazoleglycerol-phosphate dehydratase activity"/>
    <property type="evidence" value="ECO:0007669"/>
    <property type="project" value="InterPro"/>
</dbReference>
<dbReference type="Gene3D" id="3.30.230.40">
    <property type="entry name" value="Imidazole glycerol phosphate dehydratase, domain 1"/>
    <property type="match status" value="2"/>
</dbReference>
<organism evidence="5 6">
    <name type="scientific">Anaeroglobus geminatus F0357</name>
    <dbReference type="NCBI Taxonomy" id="861450"/>
    <lineage>
        <taxon>Bacteria</taxon>
        <taxon>Bacillati</taxon>
        <taxon>Bacillota</taxon>
        <taxon>Negativicutes</taxon>
        <taxon>Veillonellales</taxon>
        <taxon>Veillonellaceae</taxon>
        <taxon>Anaeroglobus</taxon>
    </lineage>
</organism>
<dbReference type="Proteomes" id="UP000005481">
    <property type="component" value="Unassembled WGS sequence"/>
</dbReference>
<dbReference type="eggNOG" id="COG0131">
    <property type="taxonomic scope" value="Bacteria"/>
</dbReference>
<dbReference type="STRING" id="861450.HMPREF0080_01704"/>
<dbReference type="PANTHER" id="PTHR23133:SF2">
    <property type="entry name" value="IMIDAZOLEGLYCEROL-PHOSPHATE DEHYDRATASE"/>
    <property type="match status" value="1"/>
</dbReference>
<dbReference type="InterPro" id="IPR038494">
    <property type="entry name" value="IGPD_sf"/>
</dbReference>
<proteinExistence type="predicted"/>
<dbReference type="EMBL" id="AGCJ01000075">
    <property type="protein sequence ID" value="EHM38768.1"/>
    <property type="molecule type" value="Genomic_DNA"/>
</dbReference>
<evidence type="ECO:0000256" key="4">
    <source>
        <dbReference type="ARBA" id="ARBA00023239"/>
    </source>
</evidence>
<dbReference type="SUPFAM" id="SSF54211">
    <property type="entry name" value="Ribosomal protein S5 domain 2-like"/>
    <property type="match status" value="2"/>
</dbReference>
<comment type="caution">
    <text evidence="5">The sequence shown here is derived from an EMBL/GenBank/DDBJ whole genome shotgun (WGS) entry which is preliminary data.</text>
</comment>
<comment type="pathway">
    <text evidence="1">Amino-acid biosynthesis; L-histidine biosynthesis; L-histidine from 5-phospho-alpha-D-ribose 1-diphosphate: step 6/9.</text>
</comment>
<keyword evidence="4" id="KW-0456">Lyase</keyword>
<dbReference type="InterPro" id="IPR020568">
    <property type="entry name" value="Ribosomal_Su5_D2-typ_SF"/>
</dbReference>
<dbReference type="Pfam" id="PF00475">
    <property type="entry name" value="IGPD"/>
    <property type="match status" value="1"/>
</dbReference>
<accession>G9YJ60</accession>
<evidence type="ECO:0000256" key="3">
    <source>
        <dbReference type="ARBA" id="ARBA00023102"/>
    </source>
</evidence>
<dbReference type="PANTHER" id="PTHR23133">
    <property type="entry name" value="IMIDAZOLEGLYCEROL-PHOSPHATE DEHYDRATASE HIS7"/>
    <property type="match status" value="1"/>
</dbReference>
<evidence type="ECO:0000313" key="6">
    <source>
        <dbReference type="Proteomes" id="UP000005481"/>
    </source>
</evidence>